<sequence>MELVYLWVEEYKNIKNQGFNFSTRFECEFDGKTLTINENEDYVSIFPDNINVTAIVGENGSGKSNLLELISDIGYYEDPYRKKDYPVIFSELVQIIVYYNRLINKLYIYKRNLIATVNNKSSVTEKEIPSEFIQKIFIKPTPSHNQQEYLLLLDFLKNNNMDFPFDTPEIISFGIHDDFYDLLNLIENKEFDFWPCYDVYEENKPKKFKIYRILLLLAYLKNYEIDFVLQASENLDITISELENKINIDIKEKIRSFIQTPQEDFSVISSNYVNIKKIPSDFFKIYIEIIKRKNGNEFLDFIGKNVFNFDFYPKISDGQYQLTYIFNSIYSQINQETIFLCIDEGENYLHPNWQKKYINYLYQFLKENFSSKQIHLIISSHSPFLLSDLPKENIVFLIKDDDGNCKNISKDIKLKTFGANIHTLLSNGFFMSDGLMGEFAKNKINEIKKFYDFIQKFKSRINSKEKTIERVANYYLKRRNKFEHIQSIIGEPFLQTIIKNYLDELKEIFDKESYKSNKKQELLKQFSEKELEEYLESLKNDKA</sequence>
<dbReference type="Gene3D" id="3.40.50.300">
    <property type="entry name" value="P-loop containing nucleotide triphosphate hydrolases"/>
    <property type="match status" value="1"/>
</dbReference>
<dbReference type="RefSeq" id="WP_128360360.1">
    <property type="nucleotide sequence ID" value="NZ_CP053840.1"/>
</dbReference>
<keyword evidence="3" id="KW-1185">Reference proteome</keyword>
<proteinExistence type="predicted"/>
<accession>A0AAE7E3D8</accession>
<dbReference type="GO" id="GO:0006302">
    <property type="term" value="P:double-strand break repair"/>
    <property type="evidence" value="ECO:0007669"/>
    <property type="project" value="TreeGrafter"/>
</dbReference>
<dbReference type="PANTHER" id="PTHR32182">
    <property type="entry name" value="DNA REPLICATION AND REPAIR PROTEIN RECF"/>
    <property type="match status" value="1"/>
</dbReference>
<dbReference type="InterPro" id="IPR003959">
    <property type="entry name" value="ATPase_AAA_core"/>
</dbReference>
<dbReference type="CDD" id="cd00267">
    <property type="entry name" value="ABC_ATPase"/>
    <property type="match status" value="1"/>
</dbReference>
<gene>
    <name evidence="2" type="ORF">AVENP_1175</name>
</gene>
<keyword evidence="2" id="KW-0067">ATP-binding</keyword>
<dbReference type="GO" id="GO:0000731">
    <property type="term" value="P:DNA synthesis involved in DNA repair"/>
    <property type="evidence" value="ECO:0007669"/>
    <property type="project" value="TreeGrafter"/>
</dbReference>
<reference evidence="2 3" key="1">
    <citation type="submission" date="2020-05" db="EMBL/GenBank/DDBJ databases">
        <title>Complete genome sequencing of Campylobacter and Arcobacter type strains.</title>
        <authorList>
            <person name="Miller W.G."/>
            <person name="Yee E."/>
        </authorList>
    </citation>
    <scope>NUCLEOTIDE SEQUENCE [LARGE SCALE GENOMIC DNA]</scope>
    <source>
        <strain evidence="2 3">LMG 26156</strain>
    </source>
</reference>
<dbReference type="SUPFAM" id="SSF52540">
    <property type="entry name" value="P-loop containing nucleoside triphosphate hydrolases"/>
    <property type="match status" value="1"/>
</dbReference>
<organism evidence="2 3">
    <name type="scientific">Arcobacter venerupis</name>
    <dbReference type="NCBI Taxonomy" id="1054033"/>
    <lineage>
        <taxon>Bacteria</taxon>
        <taxon>Pseudomonadati</taxon>
        <taxon>Campylobacterota</taxon>
        <taxon>Epsilonproteobacteria</taxon>
        <taxon>Campylobacterales</taxon>
        <taxon>Arcobacteraceae</taxon>
        <taxon>Arcobacter</taxon>
    </lineage>
</organism>
<protein>
    <submittedName>
        <fullName evidence="2">ATP-binding protein (AAA domain)</fullName>
    </submittedName>
</protein>
<dbReference type="Pfam" id="PF13304">
    <property type="entry name" value="AAA_21"/>
    <property type="match status" value="1"/>
</dbReference>
<dbReference type="InterPro" id="IPR027417">
    <property type="entry name" value="P-loop_NTPase"/>
</dbReference>
<dbReference type="Proteomes" id="UP000503482">
    <property type="component" value="Chromosome"/>
</dbReference>
<dbReference type="KEGG" id="avp:AVENP_1175"/>
<feature type="domain" description="ATPase AAA-type core" evidence="1">
    <location>
        <begin position="225"/>
        <end position="387"/>
    </location>
</feature>
<dbReference type="EMBL" id="CP053840">
    <property type="protein sequence ID" value="QKF66730.1"/>
    <property type="molecule type" value="Genomic_DNA"/>
</dbReference>
<evidence type="ECO:0000313" key="3">
    <source>
        <dbReference type="Proteomes" id="UP000503482"/>
    </source>
</evidence>
<dbReference type="PANTHER" id="PTHR32182:SF25">
    <property type="entry name" value="SLR1056 PROTEIN"/>
    <property type="match status" value="1"/>
</dbReference>
<name>A0AAE7E3D8_9BACT</name>
<evidence type="ECO:0000259" key="1">
    <source>
        <dbReference type="Pfam" id="PF13304"/>
    </source>
</evidence>
<dbReference type="GO" id="GO:0005524">
    <property type="term" value="F:ATP binding"/>
    <property type="evidence" value="ECO:0007669"/>
    <property type="project" value="UniProtKB-KW"/>
</dbReference>
<dbReference type="GO" id="GO:0016887">
    <property type="term" value="F:ATP hydrolysis activity"/>
    <property type="evidence" value="ECO:0007669"/>
    <property type="project" value="InterPro"/>
</dbReference>
<dbReference type="AlphaFoldDB" id="A0AAE7E3D8"/>
<evidence type="ECO:0000313" key="2">
    <source>
        <dbReference type="EMBL" id="QKF66730.1"/>
    </source>
</evidence>
<keyword evidence="2" id="KW-0547">Nucleotide-binding</keyword>